<organism evidence="1 2">
    <name type="scientific">Etheostoma spectabile</name>
    <name type="common">orangethroat darter</name>
    <dbReference type="NCBI Taxonomy" id="54343"/>
    <lineage>
        <taxon>Eukaryota</taxon>
        <taxon>Metazoa</taxon>
        <taxon>Chordata</taxon>
        <taxon>Craniata</taxon>
        <taxon>Vertebrata</taxon>
        <taxon>Euteleostomi</taxon>
        <taxon>Actinopterygii</taxon>
        <taxon>Neopterygii</taxon>
        <taxon>Teleostei</taxon>
        <taxon>Neoteleostei</taxon>
        <taxon>Acanthomorphata</taxon>
        <taxon>Eupercaria</taxon>
        <taxon>Perciformes</taxon>
        <taxon>Percoidei</taxon>
        <taxon>Percidae</taxon>
        <taxon>Etheostomatinae</taxon>
        <taxon>Etheostoma</taxon>
    </lineage>
</organism>
<comment type="caution">
    <text evidence="1">The sequence shown here is derived from an EMBL/GenBank/DDBJ whole genome shotgun (WGS) entry which is preliminary data.</text>
</comment>
<evidence type="ECO:0000313" key="1">
    <source>
        <dbReference type="EMBL" id="KAA8581660.1"/>
    </source>
</evidence>
<dbReference type="Proteomes" id="UP000327493">
    <property type="component" value="Chromosome 21"/>
</dbReference>
<keyword evidence="2" id="KW-1185">Reference proteome</keyword>
<proteinExistence type="predicted"/>
<dbReference type="EMBL" id="VOFY01000021">
    <property type="protein sequence ID" value="KAA8581660.1"/>
    <property type="molecule type" value="Genomic_DNA"/>
</dbReference>
<name>A0A5J5CMU0_9PERO</name>
<dbReference type="AlphaFoldDB" id="A0A5J5CMU0"/>
<evidence type="ECO:0000313" key="2">
    <source>
        <dbReference type="Proteomes" id="UP000327493"/>
    </source>
</evidence>
<accession>A0A5J5CMU0</accession>
<gene>
    <name evidence="1" type="ORF">FQN60_003241</name>
</gene>
<sequence length="65" mass="6707">MVKVYPNGEALGDVPDFCANAIDPHLVVGSTPPNTPGVFILSQTALSVASPPPRPFVGDSSHHPS</sequence>
<protein>
    <submittedName>
        <fullName evidence="1">Uncharacterized protein</fullName>
    </submittedName>
</protein>
<reference evidence="1 2" key="1">
    <citation type="submission" date="2019-08" db="EMBL/GenBank/DDBJ databases">
        <title>A chromosome-level genome assembly, high-density linkage maps, and genome scans reveal the genomic architecture of hybrid incompatibilities underlying speciation via character displacement in darters (Percidae: Etheostominae).</title>
        <authorList>
            <person name="Moran R.L."/>
            <person name="Catchen J.M."/>
            <person name="Fuller R.C."/>
        </authorList>
    </citation>
    <scope>NUCLEOTIDE SEQUENCE [LARGE SCALE GENOMIC DNA]</scope>
    <source>
        <strain evidence="1">EspeVRDwgs_2016</strain>
        <tissue evidence="1">Muscle</tissue>
    </source>
</reference>